<name>A0A5P2H671_9BURK</name>
<sequence>MLNPRTIFRAAGLAVACGIAVTPAIALADYPDKPITLVVPFAAGGPSDKIARDVAEALRKQLNQTVVVENTTGAGGTIGTARVARATPDGYTLLVHHIGLATAPSLYRKLGYKSSDLEFLGLINEAPSTLIGKPQLAPNTLADLRKLISADGDKLNLANAGVGSASHLCGLMLQSMLKSKMTFVPYKGTGPAMSDLMGGQVDLMCEQATNSTPQIEGKKVKAYGVSSLQRSAVPALASVPTLNEAGLPGFNFTVWHGLYAPHGTPPAVLTKLNTALRAALKDPELIKREEALGITMVTDDRLSPAGHKKFYDAEVAHWGKIIQDAGIQPE</sequence>
<accession>A0A5P2H671</accession>
<dbReference type="OrthoDB" id="8678477at2"/>
<dbReference type="PANTHER" id="PTHR42928">
    <property type="entry name" value="TRICARBOXYLATE-BINDING PROTEIN"/>
    <property type="match status" value="1"/>
</dbReference>
<dbReference type="AlphaFoldDB" id="A0A5P2H671"/>
<dbReference type="PIRSF" id="PIRSF017082">
    <property type="entry name" value="YflP"/>
    <property type="match status" value="1"/>
</dbReference>
<dbReference type="Pfam" id="PF03401">
    <property type="entry name" value="TctC"/>
    <property type="match status" value="1"/>
</dbReference>
<dbReference type="RefSeq" id="WP_150373005.1">
    <property type="nucleotide sequence ID" value="NZ_CP044065.1"/>
</dbReference>
<feature type="signal peptide" evidence="2">
    <location>
        <begin position="1"/>
        <end position="28"/>
    </location>
</feature>
<reference evidence="3 4" key="1">
    <citation type="submission" date="2019-09" db="EMBL/GenBank/DDBJ databases">
        <title>FDA dAtabase for Regulatory Grade micrObial Sequences (FDA-ARGOS): Supporting development and validation of Infectious Disease Dx tests.</title>
        <authorList>
            <person name="Sciortino C."/>
            <person name="Tallon L."/>
            <person name="Sadzewicz L."/>
            <person name="Vavikolanu K."/>
            <person name="Mehta A."/>
            <person name="Aluvathingal J."/>
            <person name="Nadendla S."/>
            <person name="Nandy P."/>
            <person name="Geyer C."/>
            <person name="Yan Y."/>
            <person name="Sichtig H."/>
        </authorList>
    </citation>
    <scope>NUCLEOTIDE SEQUENCE [LARGE SCALE GENOMIC DNA]</scope>
    <source>
        <strain evidence="3 4">FDAARGOS_664</strain>
    </source>
</reference>
<dbReference type="Gene3D" id="3.40.190.150">
    <property type="entry name" value="Bordetella uptake gene, domain 1"/>
    <property type="match status" value="1"/>
</dbReference>
<organism evidence="3 4">
    <name type="scientific">Cupriavidus pauculus</name>
    <dbReference type="NCBI Taxonomy" id="82633"/>
    <lineage>
        <taxon>Bacteria</taxon>
        <taxon>Pseudomonadati</taxon>
        <taxon>Pseudomonadota</taxon>
        <taxon>Betaproteobacteria</taxon>
        <taxon>Burkholderiales</taxon>
        <taxon>Burkholderiaceae</taxon>
        <taxon>Cupriavidus</taxon>
    </lineage>
</organism>
<dbReference type="Proteomes" id="UP000322822">
    <property type="component" value="Chromosome 1"/>
</dbReference>
<evidence type="ECO:0000313" key="3">
    <source>
        <dbReference type="EMBL" id="QET02985.1"/>
    </source>
</evidence>
<proteinExistence type="inferred from homology"/>
<feature type="chain" id="PRO_5024980527" evidence="2">
    <location>
        <begin position="29"/>
        <end position="330"/>
    </location>
</feature>
<dbReference type="Gene3D" id="3.40.190.10">
    <property type="entry name" value="Periplasmic binding protein-like II"/>
    <property type="match status" value="1"/>
</dbReference>
<evidence type="ECO:0000313" key="4">
    <source>
        <dbReference type="Proteomes" id="UP000322822"/>
    </source>
</evidence>
<gene>
    <name evidence="3" type="ORF">FOB72_13630</name>
</gene>
<protein>
    <submittedName>
        <fullName evidence="3">Tripartite tricarboxylate transporter substrate binding protein BugD</fullName>
    </submittedName>
</protein>
<dbReference type="SUPFAM" id="SSF53850">
    <property type="entry name" value="Periplasmic binding protein-like II"/>
    <property type="match status" value="1"/>
</dbReference>
<dbReference type="InterPro" id="IPR042100">
    <property type="entry name" value="Bug_dom1"/>
</dbReference>
<evidence type="ECO:0000256" key="1">
    <source>
        <dbReference type="ARBA" id="ARBA00006987"/>
    </source>
</evidence>
<dbReference type="PANTHER" id="PTHR42928:SF5">
    <property type="entry name" value="BLR1237 PROTEIN"/>
    <property type="match status" value="1"/>
</dbReference>
<comment type="similarity">
    <text evidence="1">Belongs to the UPF0065 (bug) family.</text>
</comment>
<keyword evidence="2" id="KW-0732">Signal</keyword>
<dbReference type="InterPro" id="IPR005064">
    <property type="entry name" value="BUG"/>
</dbReference>
<evidence type="ECO:0000256" key="2">
    <source>
        <dbReference type="SAM" id="SignalP"/>
    </source>
</evidence>
<dbReference type="EMBL" id="CP044065">
    <property type="protein sequence ID" value="QET02985.1"/>
    <property type="molecule type" value="Genomic_DNA"/>
</dbReference>